<sequence>MGTLEYNSARPPIEIDDRTLAHLKIVIGTKLRRQESFMMTWLPEAKNPAGRLTIWMHPSIPLVFAFDEAALPPIDGRRIERLMESLNSRGELVLDQLED</sequence>
<evidence type="ECO:0000313" key="3">
    <source>
        <dbReference type="Proteomes" id="UP000831963"/>
    </source>
</evidence>
<feature type="domain" description="DUF7882" evidence="1">
    <location>
        <begin position="1"/>
        <end position="94"/>
    </location>
</feature>
<accession>A0ABY4IPD2</accession>
<proteinExistence type="predicted"/>
<dbReference type="EMBL" id="CP078077">
    <property type="protein sequence ID" value="UPL14474.1"/>
    <property type="molecule type" value="Genomic_DNA"/>
</dbReference>
<name>A0ABY4IPD2_9MICO</name>
<dbReference type="InterPro" id="IPR057204">
    <property type="entry name" value="DUF7882"/>
</dbReference>
<gene>
    <name evidence="2" type="ORF">KV396_08295</name>
</gene>
<reference evidence="2 3" key="1">
    <citation type="submission" date="2021-06" db="EMBL/GenBank/DDBJ databases">
        <title>Genome-based taxonomic framework of Microbacterium strains isolated from marine environment, the description of four new species and reclassification of four preexisting species.</title>
        <authorList>
            <person name="Lee S.D."/>
            <person name="Kim S.-M."/>
            <person name="Byeon Y.-S."/>
            <person name="Yang H.L."/>
            <person name="Kim I.S."/>
        </authorList>
    </citation>
    <scope>NUCLEOTIDE SEQUENCE [LARGE SCALE GENOMIC DNA]</scope>
    <source>
        <strain evidence="2 3">SSW1-36</strain>
    </source>
</reference>
<dbReference type="Pfam" id="PF25355">
    <property type="entry name" value="DUF7882"/>
    <property type="match status" value="1"/>
</dbReference>
<dbReference type="Proteomes" id="UP000831963">
    <property type="component" value="Chromosome"/>
</dbReference>
<organism evidence="2 3">
    <name type="scientific">Microbacterium galbinum</name>
    <dbReference type="NCBI Taxonomy" id="2851646"/>
    <lineage>
        <taxon>Bacteria</taxon>
        <taxon>Bacillati</taxon>
        <taxon>Actinomycetota</taxon>
        <taxon>Actinomycetes</taxon>
        <taxon>Micrococcales</taxon>
        <taxon>Microbacteriaceae</taxon>
        <taxon>Microbacterium</taxon>
    </lineage>
</organism>
<evidence type="ECO:0000259" key="1">
    <source>
        <dbReference type="Pfam" id="PF25355"/>
    </source>
</evidence>
<keyword evidence="3" id="KW-1185">Reference proteome</keyword>
<dbReference type="RefSeq" id="WP_247633122.1">
    <property type="nucleotide sequence ID" value="NZ_CP078077.1"/>
</dbReference>
<evidence type="ECO:0000313" key="2">
    <source>
        <dbReference type="EMBL" id="UPL14474.1"/>
    </source>
</evidence>
<protein>
    <recommendedName>
        <fullName evidence="1">DUF7882 domain-containing protein</fullName>
    </recommendedName>
</protein>